<feature type="domain" description="Enoyl reductase (ER)" evidence="5">
    <location>
        <begin position="8"/>
        <end position="337"/>
    </location>
</feature>
<comment type="similarity">
    <text evidence="4">Belongs to the zinc-containing alcohol dehydrogenase family.</text>
</comment>
<evidence type="ECO:0000313" key="7">
    <source>
        <dbReference type="Proteomes" id="UP001379533"/>
    </source>
</evidence>
<evidence type="ECO:0000256" key="3">
    <source>
        <dbReference type="ARBA" id="ARBA00023002"/>
    </source>
</evidence>
<organism evidence="6 7">
    <name type="scientific">Pendulispora brunnea</name>
    <dbReference type="NCBI Taxonomy" id="2905690"/>
    <lineage>
        <taxon>Bacteria</taxon>
        <taxon>Pseudomonadati</taxon>
        <taxon>Myxococcota</taxon>
        <taxon>Myxococcia</taxon>
        <taxon>Myxococcales</taxon>
        <taxon>Sorangiineae</taxon>
        <taxon>Pendulisporaceae</taxon>
        <taxon>Pendulispora</taxon>
    </lineage>
</organism>
<evidence type="ECO:0000313" key="6">
    <source>
        <dbReference type="EMBL" id="WXA96484.1"/>
    </source>
</evidence>
<protein>
    <submittedName>
        <fullName evidence="6">Alcohol dehydrogenase catalytic domain-containing protein</fullName>
    </submittedName>
</protein>
<dbReference type="Gene3D" id="3.90.180.10">
    <property type="entry name" value="Medium-chain alcohol dehydrogenases, catalytic domain"/>
    <property type="match status" value="1"/>
</dbReference>
<reference evidence="6 7" key="1">
    <citation type="submission" date="2021-12" db="EMBL/GenBank/DDBJ databases">
        <title>Discovery of the Pendulisporaceae a myxobacterial family with distinct sporulation behavior and unique specialized metabolism.</title>
        <authorList>
            <person name="Garcia R."/>
            <person name="Popoff A."/>
            <person name="Bader C.D."/>
            <person name="Loehr J."/>
            <person name="Walesch S."/>
            <person name="Walt C."/>
            <person name="Boldt J."/>
            <person name="Bunk B."/>
            <person name="Haeckl F.J.F.P.J."/>
            <person name="Gunesch A.P."/>
            <person name="Birkelbach J."/>
            <person name="Nuebel U."/>
            <person name="Pietschmann T."/>
            <person name="Bach T."/>
            <person name="Mueller R."/>
        </authorList>
    </citation>
    <scope>NUCLEOTIDE SEQUENCE [LARGE SCALE GENOMIC DNA]</scope>
    <source>
        <strain evidence="6 7">MSr12523</strain>
    </source>
</reference>
<dbReference type="SMART" id="SM00829">
    <property type="entry name" value="PKS_ER"/>
    <property type="match status" value="1"/>
</dbReference>
<dbReference type="SUPFAM" id="SSF51735">
    <property type="entry name" value="NAD(P)-binding Rossmann-fold domains"/>
    <property type="match status" value="1"/>
</dbReference>
<evidence type="ECO:0000256" key="4">
    <source>
        <dbReference type="RuleBase" id="RU361277"/>
    </source>
</evidence>
<dbReference type="InterPro" id="IPR013154">
    <property type="entry name" value="ADH-like_N"/>
</dbReference>
<keyword evidence="2 4" id="KW-0862">Zinc</keyword>
<gene>
    <name evidence="6" type="ORF">LZC95_06475</name>
</gene>
<dbReference type="InterPro" id="IPR013149">
    <property type="entry name" value="ADH-like_C"/>
</dbReference>
<dbReference type="PANTHER" id="PTHR43401">
    <property type="entry name" value="L-THREONINE 3-DEHYDROGENASE"/>
    <property type="match status" value="1"/>
</dbReference>
<dbReference type="InterPro" id="IPR020843">
    <property type="entry name" value="ER"/>
</dbReference>
<evidence type="ECO:0000256" key="1">
    <source>
        <dbReference type="ARBA" id="ARBA00022723"/>
    </source>
</evidence>
<dbReference type="InterPro" id="IPR036291">
    <property type="entry name" value="NAD(P)-bd_dom_sf"/>
</dbReference>
<keyword evidence="7" id="KW-1185">Reference proteome</keyword>
<name>A0ABZ2KEK7_9BACT</name>
<dbReference type="RefSeq" id="WP_394847099.1">
    <property type="nucleotide sequence ID" value="NZ_CP089982.1"/>
</dbReference>
<dbReference type="Proteomes" id="UP001379533">
    <property type="component" value="Chromosome"/>
</dbReference>
<sequence length="340" mass="35513">MSSDMLVHVLEAPGEVSERRQAVPQLAPGHCLIEVKYLGLCGTDLAFFDGTSNYIRDGAKAYPFVFGHEWSGQVVSTAGDVTSLMPGARVAGHNFRPCGSCERCAAEQWLYCPRRSEIGVLGAMPGAASTFLLAPANTLTAIPDTLGDAEAALLEPCSAAVHAIQRATVSSNDRVAVVGAGTLGLTVLQLAVALGARVCVVEPSAVLRQLALELGAHEAVPPASAPLHAFSVVIEASGSAAGTRQAAWLCGPGARLAQVGTPHAPVDGYPVSELVINNVSVHAVLSGVNSWQELLRNVVSGHVCLQPLIHEIFPRARMKDAFNALATPGRARPKILIQMS</sequence>
<keyword evidence="3" id="KW-0560">Oxidoreductase</keyword>
<dbReference type="PROSITE" id="PS00059">
    <property type="entry name" value="ADH_ZINC"/>
    <property type="match status" value="1"/>
</dbReference>
<dbReference type="EMBL" id="CP089982">
    <property type="protein sequence ID" value="WXA96484.1"/>
    <property type="molecule type" value="Genomic_DNA"/>
</dbReference>
<dbReference type="Pfam" id="PF00107">
    <property type="entry name" value="ADH_zinc_N"/>
    <property type="match status" value="1"/>
</dbReference>
<dbReference type="InterPro" id="IPR002328">
    <property type="entry name" value="ADH_Zn_CS"/>
</dbReference>
<dbReference type="InterPro" id="IPR050129">
    <property type="entry name" value="Zn_alcohol_dh"/>
</dbReference>
<keyword evidence="1 4" id="KW-0479">Metal-binding</keyword>
<dbReference type="Gene3D" id="3.40.50.720">
    <property type="entry name" value="NAD(P)-binding Rossmann-like Domain"/>
    <property type="match status" value="1"/>
</dbReference>
<proteinExistence type="inferred from homology"/>
<accession>A0ABZ2KEK7</accession>
<evidence type="ECO:0000256" key="2">
    <source>
        <dbReference type="ARBA" id="ARBA00022833"/>
    </source>
</evidence>
<dbReference type="InterPro" id="IPR011032">
    <property type="entry name" value="GroES-like_sf"/>
</dbReference>
<dbReference type="Pfam" id="PF08240">
    <property type="entry name" value="ADH_N"/>
    <property type="match status" value="1"/>
</dbReference>
<dbReference type="SUPFAM" id="SSF50129">
    <property type="entry name" value="GroES-like"/>
    <property type="match status" value="1"/>
</dbReference>
<comment type="cofactor">
    <cofactor evidence="4">
        <name>Zn(2+)</name>
        <dbReference type="ChEBI" id="CHEBI:29105"/>
    </cofactor>
</comment>
<dbReference type="PANTHER" id="PTHR43401:SF2">
    <property type="entry name" value="L-THREONINE 3-DEHYDROGENASE"/>
    <property type="match status" value="1"/>
</dbReference>
<evidence type="ECO:0000259" key="5">
    <source>
        <dbReference type="SMART" id="SM00829"/>
    </source>
</evidence>